<dbReference type="EMBL" id="AEEI01000056">
    <property type="protein sequence ID" value="EFM01013.1"/>
    <property type="molecule type" value="Genomic_DNA"/>
</dbReference>
<dbReference type="AlphaFoldDB" id="E0NV15"/>
<comment type="caution">
    <text evidence="1">The sequence shown here is derived from an EMBL/GenBank/DDBJ whole genome shotgun (WGS) entry which is preliminary data.</text>
</comment>
<protein>
    <submittedName>
        <fullName evidence="1">Uncharacterized protein</fullName>
    </submittedName>
</protein>
<gene>
    <name evidence="1" type="ORF">HMPREF0658_2020</name>
</gene>
<dbReference type="STRING" id="862515.HMPREF0658_2020"/>
<organism evidence="1 2">
    <name type="scientific">Hoylesella marshii DSM 16973 = JCM 13450</name>
    <dbReference type="NCBI Taxonomy" id="862515"/>
    <lineage>
        <taxon>Bacteria</taxon>
        <taxon>Pseudomonadati</taxon>
        <taxon>Bacteroidota</taxon>
        <taxon>Bacteroidia</taxon>
        <taxon>Bacteroidales</taxon>
        <taxon>Prevotellaceae</taxon>
        <taxon>Hoylesella</taxon>
    </lineage>
</organism>
<evidence type="ECO:0000313" key="2">
    <source>
        <dbReference type="Proteomes" id="UP000004394"/>
    </source>
</evidence>
<proteinExistence type="predicted"/>
<accession>E0NV15</accession>
<sequence length="79" mass="9146">MQTSSDTCFLCRYISPHPLSLRQKQPAGHPNHHPLSFNSFRSWKQMGKIAVSHRHPSQTIEKHTITHHLLQTPINNLPF</sequence>
<dbReference type="Proteomes" id="UP000004394">
    <property type="component" value="Unassembled WGS sequence"/>
</dbReference>
<reference evidence="1" key="1">
    <citation type="submission" date="2010-07" db="EMBL/GenBank/DDBJ databases">
        <authorList>
            <person name="Muzny D."/>
            <person name="Qin X."/>
            <person name="Deng J."/>
            <person name="Jiang H."/>
            <person name="Liu Y."/>
            <person name="Qu J."/>
            <person name="Song X.-Z."/>
            <person name="Zhang L."/>
            <person name="Thornton R."/>
            <person name="Coyle M."/>
            <person name="Francisco L."/>
            <person name="Jackson L."/>
            <person name="Javaid M."/>
            <person name="Korchina V."/>
            <person name="Kovar C."/>
            <person name="Mata R."/>
            <person name="Mathew T."/>
            <person name="Ngo R."/>
            <person name="Nguyen L."/>
            <person name="Nguyen N."/>
            <person name="Okwuonu G."/>
            <person name="Ongeri F."/>
            <person name="Pham C."/>
            <person name="Simmons D."/>
            <person name="Wilczek-Boney K."/>
            <person name="Hale W."/>
            <person name="Jakkamsetti A."/>
            <person name="Pham P."/>
            <person name="Ruth R."/>
            <person name="San Lucas F."/>
            <person name="Warren J."/>
            <person name="Zhang J."/>
            <person name="Zhao Z."/>
            <person name="Zhou C."/>
            <person name="Zhu D."/>
            <person name="Lee S."/>
            <person name="Bess C."/>
            <person name="Blankenburg K."/>
            <person name="Forbes L."/>
            <person name="Fu Q."/>
            <person name="Gubbala S."/>
            <person name="Hirani K."/>
            <person name="Jayaseelan J.C."/>
            <person name="Lara F."/>
            <person name="Munidasa M."/>
            <person name="Palculict T."/>
            <person name="Patil S."/>
            <person name="Pu L.-L."/>
            <person name="Saada N."/>
            <person name="Tang L."/>
            <person name="Weissenberger G."/>
            <person name="Zhu Y."/>
            <person name="Hemphill L."/>
            <person name="Shang Y."/>
            <person name="Youmans B."/>
            <person name="Ayvaz T."/>
            <person name="Ross M."/>
            <person name="Santibanez J."/>
            <person name="Aqrawi P."/>
            <person name="Gross S."/>
            <person name="Joshi V."/>
            <person name="Fowler G."/>
            <person name="Nazareth L."/>
            <person name="Reid J."/>
            <person name="Worley K."/>
            <person name="Petrosino J."/>
            <person name="Highlander S."/>
            <person name="Gibbs R."/>
        </authorList>
    </citation>
    <scope>NUCLEOTIDE SEQUENCE [LARGE SCALE GENOMIC DNA]</scope>
    <source>
        <strain evidence="1">DSM 16973</strain>
    </source>
</reference>
<evidence type="ECO:0000313" key="1">
    <source>
        <dbReference type="EMBL" id="EFM01013.1"/>
    </source>
</evidence>
<keyword evidence="2" id="KW-1185">Reference proteome</keyword>
<dbReference type="BioCyc" id="PMAR862515-HMP:GMOO-2048-MONOMER"/>
<dbReference type="HOGENOM" id="CLU_2603076_0_0_10"/>
<name>E0NV15_9BACT</name>